<accession>D8R1Y5</accession>
<evidence type="ECO:0000313" key="2">
    <source>
        <dbReference type="Proteomes" id="UP000001514"/>
    </source>
</evidence>
<gene>
    <name evidence="1" type="ORF">SELMODRAFT_406308</name>
</gene>
<proteinExistence type="predicted"/>
<dbReference type="EMBL" id="GL377570">
    <property type="protein sequence ID" value="EFJ33635.1"/>
    <property type="molecule type" value="Genomic_DNA"/>
</dbReference>
<protein>
    <recommendedName>
        <fullName evidence="3">BRCT domain-containing protein</fullName>
    </recommendedName>
</protein>
<dbReference type="KEGG" id="smo:SELMODRAFT_406308"/>
<evidence type="ECO:0008006" key="3">
    <source>
        <dbReference type="Google" id="ProtNLM"/>
    </source>
</evidence>
<dbReference type="Gramene" id="EFJ33635">
    <property type="protein sequence ID" value="EFJ33635"/>
    <property type="gene ID" value="SELMODRAFT_406308"/>
</dbReference>
<evidence type="ECO:0000313" key="1">
    <source>
        <dbReference type="EMBL" id="EFJ33635.1"/>
    </source>
</evidence>
<keyword evidence="2" id="KW-1185">Reference proteome</keyword>
<dbReference type="Proteomes" id="UP000001514">
    <property type="component" value="Unassembled WGS sequence"/>
</dbReference>
<name>D8R1Y5_SELML</name>
<dbReference type="HOGENOM" id="CLU_1247186_0_0_1"/>
<dbReference type="InterPro" id="IPR036420">
    <property type="entry name" value="BRCT_dom_sf"/>
</dbReference>
<organism evidence="2">
    <name type="scientific">Selaginella moellendorffii</name>
    <name type="common">Spikemoss</name>
    <dbReference type="NCBI Taxonomy" id="88036"/>
    <lineage>
        <taxon>Eukaryota</taxon>
        <taxon>Viridiplantae</taxon>
        <taxon>Streptophyta</taxon>
        <taxon>Embryophyta</taxon>
        <taxon>Tracheophyta</taxon>
        <taxon>Lycopodiopsida</taxon>
        <taxon>Selaginellales</taxon>
        <taxon>Selaginellaceae</taxon>
        <taxon>Selaginella</taxon>
    </lineage>
</organism>
<dbReference type="AlphaFoldDB" id="D8R1Y5"/>
<sequence length="222" mass="25052">MNNISGTFNSVHVCRPGFSQCDAATWTIPAYPPGTTKAIKKKGTSKRNRNEKGLRIMRWLNASNGSLLQPLLAFSQPPRDSPDTAAGKNVEPIQTCGEEVQCLLKRLEGKLQMQVHSQLDRPSSTNYELLCSCFYRVMSRIEELTMPVSNSLVISCKADAMQARNASRVRLQVFNTEWLIRSVMKQELDFEANHRFFVQGFLSSFSHFSLSVCSHQQDDCIK</sequence>
<dbReference type="Gene3D" id="3.40.50.10190">
    <property type="entry name" value="BRCT domain"/>
    <property type="match status" value="1"/>
</dbReference>
<reference evidence="1 2" key="1">
    <citation type="journal article" date="2011" name="Science">
        <title>The Selaginella genome identifies genetic changes associated with the evolution of vascular plants.</title>
        <authorList>
            <person name="Banks J.A."/>
            <person name="Nishiyama T."/>
            <person name="Hasebe M."/>
            <person name="Bowman J.L."/>
            <person name="Gribskov M."/>
            <person name="dePamphilis C."/>
            <person name="Albert V.A."/>
            <person name="Aono N."/>
            <person name="Aoyama T."/>
            <person name="Ambrose B.A."/>
            <person name="Ashton N.W."/>
            <person name="Axtell M.J."/>
            <person name="Barker E."/>
            <person name="Barker M.S."/>
            <person name="Bennetzen J.L."/>
            <person name="Bonawitz N.D."/>
            <person name="Chapple C."/>
            <person name="Cheng C."/>
            <person name="Correa L.G."/>
            <person name="Dacre M."/>
            <person name="DeBarry J."/>
            <person name="Dreyer I."/>
            <person name="Elias M."/>
            <person name="Engstrom E.M."/>
            <person name="Estelle M."/>
            <person name="Feng L."/>
            <person name="Finet C."/>
            <person name="Floyd S.K."/>
            <person name="Frommer W.B."/>
            <person name="Fujita T."/>
            <person name="Gramzow L."/>
            <person name="Gutensohn M."/>
            <person name="Harholt J."/>
            <person name="Hattori M."/>
            <person name="Heyl A."/>
            <person name="Hirai T."/>
            <person name="Hiwatashi Y."/>
            <person name="Ishikawa M."/>
            <person name="Iwata M."/>
            <person name="Karol K.G."/>
            <person name="Koehler B."/>
            <person name="Kolukisaoglu U."/>
            <person name="Kubo M."/>
            <person name="Kurata T."/>
            <person name="Lalonde S."/>
            <person name="Li K."/>
            <person name="Li Y."/>
            <person name="Litt A."/>
            <person name="Lyons E."/>
            <person name="Manning G."/>
            <person name="Maruyama T."/>
            <person name="Michael T.P."/>
            <person name="Mikami K."/>
            <person name="Miyazaki S."/>
            <person name="Morinaga S."/>
            <person name="Murata T."/>
            <person name="Mueller-Roeber B."/>
            <person name="Nelson D.R."/>
            <person name="Obara M."/>
            <person name="Oguri Y."/>
            <person name="Olmstead R.G."/>
            <person name="Onodera N."/>
            <person name="Petersen B.L."/>
            <person name="Pils B."/>
            <person name="Prigge M."/>
            <person name="Rensing S.A."/>
            <person name="Riano-Pachon D.M."/>
            <person name="Roberts A.W."/>
            <person name="Sato Y."/>
            <person name="Scheller H.V."/>
            <person name="Schulz B."/>
            <person name="Schulz C."/>
            <person name="Shakirov E.V."/>
            <person name="Shibagaki N."/>
            <person name="Shinohara N."/>
            <person name="Shippen D.E."/>
            <person name="Soerensen I."/>
            <person name="Sotooka R."/>
            <person name="Sugimoto N."/>
            <person name="Sugita M."/>
            <person name="Sumikawa N."/>
            <person name="Tanurdzic M."/>
            <person name="Theissen G."/>
            <person name="Ulvskov P."/>
            <person name="Wakazuki S."/>
            <person name="Weng J.K."/>
            <person name="Willats W.W."/>
            <person name="Wipf D."/>
            <person name="Wolf P.G."/>
            <person name="Yang L."/>
            <person name="Zimmer A.D."/>
            <person name="Zhu Q."/>
            <person name="Mitros T."/>
            <person name="Hellsten U."/>
            <person name="Loque D."/>
            <person name="Otillar R."/>
            <person name="Salamov A."/>
            <person name="Schmutz J."/>
            <person name="Shapiro H."/>
            <person name="Lindquist E."/>
            <person name="Lucas S."/>
            <person name="Rokhsar D."/>
            <person name="Grigoriev I.V."/>
        </authorList>
    </citation>
    <scope>NUCLEOTIDE SEQUENCE [LARGE SCALE GENOMIC DNA]</scope>
</reference>
<dbReference type="InParanoid" id="D8R1Y5"/>